<evidence type="ECO:0000313" key="1">
    <source>
        <dbReference type="EMBL" id="GAG32729.1"/>
    </source>
</evidence>
<feature type="non-terminal residue" evidence="1">
    <location>
        <position position="254"/>
    </location>
</feature>
<accession>X0WP14</accession>
<name>X0WP14_9ZZZZ</name>
<dbReference type="EMBL" id="BARS01040163">
    <property type="protein sequence ID" value="GAG32729.1"/>
    <property type="molecule type" value="Genomic_DNA"/>
</dbReference>
<organism evidence="1">
    <name type="scientific">marine sediment metagenome</name>
    <dbReference type="NCBI Taxonomy" id="412755"/>
    <lineage>
        <taxon>unclassified sequences</taxon>
        <taxon>metagenomes</taxon>
        <taxon>ecological metagenomes</taxon>
    </lineage>
</organism>
<gene>
    <name evidence="1" type="ORF">S01H1_61268</name>
</gene>
<sequence length="254" mass="28424">EKAAREMFRVLDNEGKAVLVLHHPNSPLFEEKTLVEVFGVDDRPLKTKLSDCENVLRHLLRAGSLARGGKRLGIPRFQSGYMDKVSYARLLERKPPSSVAAKRAFDELLLTRIRNDIGRFRALLILLLLQHVKTNLFSNADEINRFFNDVGFHVDEVKPLKANVKGSPEVSYGVVLRKIGKTEDIPVSDRTQTTPPAAGVAVCTITDRKHMAELVEYAKEKLATGELHRPRPVVARIADRNGNEVATAKGEFRP</sequence>
<feature type="non-terminal residue" evidence="1">
    <location>
        <position position="1"/>
    </location>
</feature>
<dbReference type="AlphaFoldDB" id="X0WP14"/>
<proteinExistence type="predicted"/>
<protein>
    <submittedName>
        <fullName evidence="1">Uncharacterized protein</fullName>
    </submittedName>
</protein>
<reference evidence="1" key="1">
    <citation type="journal article" date="2014" name="Front. Microbiol.">
        <title>High frequency of phylogenetically diverse reductive dehalogenase-homologous genes in deep subseafloor sedimentary metagenomes.</title>
        <authorList>
            <person name="Kawai M."/>
            <person name="Futagami T."/>
            <person name="Toyoda A."/>
            <person name="Takaki Y."/>
            <person name="Nishi S."/>
            <person name="Hori S."/>
            <person name="Arai W."/>
            <person name="Tsubouchi T."/>
            <person name="Morono Y."/>
            <person name="Uchiyama I."/>
            <person name="Ito T."/>
            <person name="Fujiyama A."/>
            <person name="Inagaki F."/>
            <person name="Takami H."/>
        </authorList>
    </citation>
    <scope>NUCLEOTIDE SEQUENCE</scope>
    <source>
        <strain evidence="1">Expedition CK06-06</strain>
    </source>
</reference>
<comment type="caution">
    <text evidence="1">The sequence shown here is derived from an EMBL/GenBank/DDBJ whole genome shotgun (WGS) entry which is preliminary data.</text>
</comment>